<gene>
    <name evidence="1" type="ORF">GALL_443120</name>
</gene>
<reference evidence="1" key="1">
    <citation type="submission" date="2016-10" db="EMBL/GenBank/DDBJ databases">
        <title>Sequence of Gallionella enrichment culture.</title>
        <authorList>
            <person name="Poehlein A."/>
            <person name="Muehling M."/>
            <person name="Daniel R."/>
        </authorList>
    </citation>
    <scope>NUCLEOTIDE SEQUENCE</scope>
</reference>
<organism evidence="1">
    <name type="scientific">mine drainage metagenome</name>
    <dbReference type="NCBI Taxonomy" id="410659"/>
    <lineage>
        <taxon>unclassified sequences</taxon>
        <taxon>metagenomes</taxon>
        <taxon>ecological metagenomes</taxon>
    </lineage>
</organism>
<dbReference type="EMBL" id="MLJW01002643">
    <property type="protein sequence ID" value="OIQ74047.1"/>
    <property type="molecule type" value="Genomic_DNA"/>
</dbReference>
<proteinExistence type="predicted"/>
<accession>A0A1J5Q217</accession>
<name>A0A1J5Q217_9ZZZZ</name>
<evidence type="ECO:0000313" key="1">
    <source>
        <dbReference type="EMBL" id="OIQ74047.1"/>
    </source>
</evidence>
<protein>
    <submittedName>
        <fullName evidence="1">Uncharacterized protein</fullName>
    </submittedName>
</protein>
<sequence length="73" mass="8107">MNDETDYALTSDQWEMLKALRMPASRNFALNQFVLDHLVALGLATMSDGMPAITPKGRKVLIRGSSRLWDVAA</sequence>
<comment type="caution">
    <text evidence="1">The sequence shown here is derived from an EMBL/GenBank/DDBJ whole genome shotgun (WGS) entry which is preliminary data.</text>
</comment>
<dbReference type="AlphaFoldDB" id="A0A1J5Q217"/>